<protein>
    <submittedName>
        <fullName evidence="2">RNA-directed DNA polymerase from mobile element jockey-like protein</fullName>
    </submittedName>
</protein>
<dbReference type="PANTHER" id="PTHR33332">
    <property type="entry name" value="REVERSE TRANSCRIPTASE DOMAIN-CONTAINING PROTEIN"/>
    <property type="match status" value="1"/>
</dbReference>
<dbReference type="Pfam" id="PF00078">
    <property type="entry name" value="RVT_1"/>
    <property type="match status" value="1"/>
</dbReference>
<evidence type="ECO:0000313" key="2">
    <source>
        <dbReference type="EMBL" id="KAJ7413300.1"/>
    </source>
</evidence>
<comment type="caution">
    <text evidence="2">The sequence shown here is derived from an EMBL/GenBank/DDBJ whole genome shotgun (WGS) entry which is preliminary data.</text>
</comment>
<reference evidence="2" key="1">
    <citation type="submission" date="2019-10" db="EMBL/GenBank/DDBJ databases">
        <authorList>
            <person name="Soares A.E.R."/>
            <person name="Aleixo A."/>
            <person name="Schneider P."/>
            <person name="Miyaki C.Y."/>
            <person name="Schneider M.P."/>
            <person name="Mello C."/>
            <person name="Vasconcelos A.T.R."/>
        </authorList>
    </citation>
    <scope>NUCLEOTIDE SEQUENCE</scope>
    <source>
        <tissue evidence="2">Muscle</tissue>
    </source>
</reference>
<name>A0ABQ9D5U3_9PASS</name>
<feature type="domain" description="Reverse transcriptase" evidence="1">
    <location>
        <begin position="4"/>
        <end position="157"/>
    </location>
</feature>
<sequence length="200" mass="22650">MGDSGNYRPVSLTSVPGKVKKHLILGTIPIHVDDKKVIRSSQHGFTKGKSCLSNLIAFYDETRTWMDEERAVDIVYLKFSKAFNAVSQNILIGKLKKCGLSEWTVRWTEKWLKSRSLRVMISGTGSCWGPVSSGVYQCSILGQVLFNLFINDLDEGADASSASSLMSQNWEEWLIAQSAVQPFRRTSTDWRDRQRRTCTY</sequence>
<proteinExistence type="predicted"/>
<gene>
    <name evidence="2" type="ORF">WISP_92184</name>
</gene>
<evidence type="ECO:0000259" key="1">
    <source>
        <dbReference type="Pfam" id="PF00078"/>
    </source>
</evidence>
<keyword evidence="3" id="KW-1185">Reference proteome</keyword>
<organism evidence="2 3">
    <name type="scientific">Willisornis vidua</name>
    <name type="common">Xingu scale-backed antbird</name>
    <dbReference type="NCBI Taxonomy" id="1566151"/>
    <lineage>
        <taxon>Eukaryota</taxon>
        <taxon>Metazoa</taxon>
        <taxon>Chordata</taxon>
        <taxon>Craniata</taxon>
        <taxon>Vertebrata</taxon>
        <taxon>Euteleostomi</taxon>
        <taxon>Archelosauria</taxon>
        <taxon>Archosauria</taxon>
        <taxon>Dinosauria</taxon>
        <taxon>Saurischia</taxon>
        <taxon>Theropoda</taxon>
        <taxon>Coelurosauria</taxon>
        <taxon>Aves</taxon>
        <taxon>Neognathae</taxon>
        <taxon>Neoaves</taxon>
        <taxon>Telluraves</taxon>
        <taxon>Australaves</taxon>
        <taxon>Passeriformes</taxon>
        <taxon>Thamnophilidae</taxon>
        <taxon>Willisornis</taxon>
    </lineage>
</organism>
<evidence type="ECO:0000313" key="3">
    <source>
        <dbReference type="Proteomes" id="UP001145742"/>
    </source>
</evidence>
<dbReference type="Proteomes" id="UP001145742">
    <property type="component" value="Unassembled WGS sequence"/>
</dbReference>
<dbReference type="InterPro" id="IPR000477">
    <property type="entry name" value="RT_dom"/>
</dbReference>
<accession>A0ABQ9D5U3</accession>
<dbReference type="EMBL" id="WHWB01034150">
    <property type="protein sequence ID" value="KAJ7413300.1"/>
    <property type="molecule type" value="Genomic_DNA"/>
</dbReference>